<feature type="compositionally biased region" description="Polar residues" evidence="2">
    <location>
        <begin position="820"/>
        <end position="829"/>
    </location>
</feature>
<evidence type="ECO:0000256" key="1">
    <source>
        <dbReference type="SAM" id="Coils"/>
    </source>
</evidence>
<protein>
    <submittedName>
        <fullName evidence="3">Uncharacterized protein</fullName>
    </submittedName>
</protein>
<feature type="region of interest" description="Disordered" evidence="2">
    <location>
        <begin position="135"/>
        <end position="184"/>
    </location>
</feature>
<feature type="coiled-coil region" evidence="1">
    <location>
        <begin position="79"/>
        <end position="131"/>
    </location>
</feature>
<feature type="compositionally biased region" description="Polar residues" evidence="2">
    <location>
        <begin position="741"/>
        <end position="754"/>
    </location>
</feature>
<dbReference type="EMBL" id="CAMPGE010019018">
    <property type="protein sequence ID" value="CAI2377380.1"/>
    <property type="molecule type" value="Genomic_DNA"/>
</dbReference>
<feature type="compositionally biased region" description="Polar residues" evidence="2">
    <location>
        <begin position="164"/>
        <end position="179"/>
    </location>
</feature>
<evidence type="ECO:0000313" key="4">
    <source>
        <dbReference type="Proteomes" id="UP001295684"/>
    </source>
</evidence>
<accession>A0AAD1XSB0</accession>
<gene>
    <name evidence="3" type="ORF">ECRASSUSDP1_LOCUS18764</name>
</gene>
<keyword evidence="1" id="KW-0175">Coiled coil</keyword>
<evidence type="ECO:0000256" key="2">
    <source>
        <dbReference type="SAM" id="MobiDB-lite"/>
    </source>
</evidence>
<feature type="coiled-coil region" evidence="1">
    <location>
        <begin position="193"/>
        <end position="291"/>
    </location>
</feature>
<feature type="region of interest" description="Disordered" evidence="2">
    <location>
        <begin position="369"/>
        <end position="395"/>
    </location>
</feature>
<reference evidence="3" key="1">
    <citation type="submission" date="2023-07" db="EMBL/GenBank/DDBJ databases">
        <authorList>
            <consortium name="AG Swart"/>
            <person name="Singh M."/>
            <person name="Singh A."/>
            <person name="Seah K."/>
            <person name="Emmerich C."/>
        </authorList>
    </citation>
    <scope>NUCLEOTIDE SEQUENCE</scope>
    <source>
        <strain evidence="3">DP1</strain>
    </source>
</reference>
<sequence length="1077" mass="125725">MQIDLTAQDLEYSYNPKLQTLGQVDNDDIEDFIGDSERFHRKLLENGIIDPDYAEFLTELDESAKYEKESIQKADQYYAKEIERIKNFYEDQLQQIREESEQAINSLQGENQTLDEKCRFLTEQVNELQAAQVKKTPNLPTTSRNAFLRRNSENHQLKGKQKTTLKNSRSPLNTSTSQSREQEDAQIHLEAVNSKLKKKVDELTGRAKRLKVSWESKIEDQKKEIKSLQTDSKDLRTKLSQQKSKSQREINKHRDINIKLEKEIETLKKSLKDLEKEKIQLKGRLDRNFAERSVDIQRKKRMDLSRSTARSYNDFDFFSKKMNTKQNQKDNLCFNRKNSHISKRENKLFSSTASLQHFNLFKTTKNLNSKNNGNCREGSKSKGLRSPKESNTSTKHKTCSRRGICSVGLDKKGCGHYHHSKRSTSRNSLNRTSLQYNSTTSAMKKIKDMCQVMVDSCSRLECARCFNMYPPTDFLEHINNEEECTVNDFNPEILSNEKDLAIDSNSPQCNKKKKIKNKENNLDEINPLSERGSMGSLKKSLRSSIKGIKLPPHDKALKERSVAHISNLSYHDNSYDEEFYNQKNKQTLNNLHMRDAVSSTNLLGSQNNCNIVHQSMDIHSNLFRNSIMTPVNYHGNESFVIQPHCKCNLLQSQCNLSHHPSCCHHQKQNLTMIESQAYGPSIEDRLENTEKLIREMNHKFDGLTSPKQSAKNEFNMLVQTLTMNSALQDYNADSDTDNQEDSGQSSFDEETLSMNQRDLRKYFKKNMKQQKMIEAQDHDGYPEELRTGRRVNQKYIDKHQFSNSRYENVEEDELDQYYTQQQNKYSSSENKVDNEEYSHEDDIDESSSDHIYKKAKNSIKRSKMIISTEQEDQLLNEMSYSDPENQLEMLKLSSKRVESILRNKQKRKNKPVCKEETLDNLRQNRMADDSDSCKIQMSSEFDHEYSHGKKMLERKNSRNRLYEATSPNEVSDKRNFHQTTSSGNLVLYDSVARMSSQSPQEYIDPNYVQRHIPNYKNRDESHDFDEDDINSSDNIADEDMAYDDQEYEQEVETETQRRYRKGLNKYVNQMSLSKFKN</sequence>
<comment type="caution">
    <text evidence="3">The sequence shown here is derived from an EMBL/GenBank/DDBJ whole genome shotgun (WGS) entry which is preliminary data.</text>
</comment>
<dbReference type="AlphaFoldDB" id="A0AAD1XSB0"/>
<evidence type="ECO:0000313" key="3">
    <source>
        <dbReference type="EMBL" id="CAI2377380.1"/>
    </source>
</evidence>
<proteinExistence type="predicted"/>
<keyword evidence="4" id="KW-1185">Reference proteome</keyword>
<feature type="region of interest" description="Disordered" evidence="2">
    <location>
        <begin position="820"/>
        <end position="848"/>
    </location>
</feature>
<feature type="region of interest" description="Disordered" evidence="2">
    <location>
        <begin position="730"/>
        <end position="754"/>
    </location>
</feature>
<dbReference type="Proteomes" id="UP001295684">
    <property type="component" value="Unassembled WGS sequence"/>
</dbReference>
<name>A0AAD1XSB0_EUPCR</name>
<organism evidence="3 4">
    <name type="scientific">Euplotes crassus</name>
    <dbReference type="NCBI Taxonomy" id="5936"/>
    <lineage>
        <taxon>Eukaryota</taxon>
        <taxon>Sar</taxon>
        <taxon>Alveolata</taxon>
        <taxon>Ciliophora</taxon>
        <taxon>Intramacronucleata</taxon>
        <taxon>Spirotrichea</taxon>
        <taxon>Hypotrichia</taxon>
        <taxon>Euplotida</taxon>
        <taxon>Euplotidae</taxon>
        <taxon>Moneuplotes</taxon>
    </lineage>
</organism>